<dbReference type="InterPro" id="IPR018244">
    <property type="entry name" value="Allrgn_V5/Tpx1_CS"/>
</dbReference>
<dbReference type="GO" id="GO:0015908">
    <property type="term" value="P:fatty acid transport"/>
    <property type="evidence" value="ECO:0007669"/>
    <property type="project" value="UniProtKB-ARBA"/>
</dbReference>
<comment type="subcellular location">
    <subcellularLocation>
        <location evidence="1">Secreted</location>
    </subcellularLocation>
</comment>
<evidence type="ECO:0000259" key="8">
    <source>
        <dbReference type="SMART" id="SM00198"/>
    </source>
</evidence>
<dbReference type="GO" id="GO:0015918">
    <property type="term" value="P:sterol transport"/>
    <property type="evidence" value="ECO:0007669"/>
    <property type="project" value="UniProtKB-ARBA"/>
</dbReference>
<keyword evidence="5" id="KW-0445">Lipid transport</keyword>
<comment type="caution">
    <text evidence="9">The sequence shown here is derived from an EMBL/GenBank/DDBJ whole genome shotgun (WGS) entry which is preliminary data.</text>
</comment>
<feature type="compositionally biased region" description="Low complexity" evidence="6">
    <location>
        <begin position="385"/>
        <end position="407"/>
    </location>
</feature>
<proteinExistence type="inferred from homology"/>
<keyword evidence="4 7" id="KW-0732">Signal</keyword>
<feature type="chain" id="PRO_5034441085" evidence="7">
    <location>
        <begin position="18"/>
        <end position="955"/>
    </location>
</feature>
<feature type="compositionally biased region" description="Low complexity" evidence="6">
    <location>
        <begin position="556"/>
        <end position="593"/>
    </location>
</feature>
<dbReference type="InterPro" id="IPR035940">
    <property type="entry name" value="CAP_sf"/>
</dbReference>
<feature type="signal peptide" evidence="7">
    <location>
        <begin position="1"/>
        <end position="17"/>
    </location>
</feature>
<evidence type="ECO:0000256" key="6">
    <source>
        <dbReference type="SAM" id="MobiDB-lite"/>
    </source>
</evidence>
<feature type="compositionally biased region" description="Polar residues" evidence="6">
    <location>
        <begin position="319"/>
        <end position="328"/>
    </location>
</feature>
<gene>
    <name evidence="9" type="ORF">KABA2_12S02772</name>
</gene>
<feature type="region of interest" description="Disordered" evidence="6">
    <location>
        <begin position="354"/>
        <end position="407"/>
    </location>
</feature>
<dbReference type="RefSeq" id="XP_041408783.1">
    <property type="nucleotide sequence ID" value="XM_041552849.1"/>
</dbReference>
<feature type="compositionally biased region" description="Low complexity" evidence="6">
    <location>
        <begin position="305"/>
        <end position="318"/>
    </location>
</feature>
<dbReference type="PANTHER" id="PTHR10334">
    <property type="entry name" value="CYSTEINE-RICH SECRETORY PROTEIN-RELATED"/>
    <property type="match status" value="1"/>
</dbReference>
<dbReference type="InterPro" id="IPR014044">
    <property type="entry name" value="CAP_dom"/>
</dbReference>
<evidence type="ECO:0000256" key="3">
    <source>
        <dbReference type="ARBA" id="ARBA00022525"/>
    </source>
</evidence>
<name>A0A8H2VJN7_9SACH</name>
<evidence type="ECO:0000256" key="7">
    <source>
        <dbReference type="SAM" id="SignalP"/>
    </source>
</evidence>
<evidence type="ECO:0000256" key="4">
    <source>
        <dbReference type="ARBA" id="ARBA00022729"/>
    </source>
</evidence>
<dbReference type="CDD" id="cd05384">
    <property type="entry name" value="CAP_PRY1-like"/>
    <property type="match status" value="1"/>
</dbReference>
<dbReference type="SUPFAM" id="SSF55797">
    <property type="entry name" value="PR-1-like"/>
    <property type="match status" value="1"/>
</dbReference>
<feature type="region of interest" description="Disordered" evidence="6">
    <location>
        <begin position="730"/>
        <end position="749"/>
    </location>
</feature>
<dbReference type="EMBL" id="CAEFZW010000012">
    <property type="protein sequence ID" value="CAB4256939.1"/>
    <property type="molecule type" value="Genomic_DNA"/>
</dbReference>
<dbReference type="FunFam" id="3.40.33.10:FF:000012">
    <property type="entry name" value="Secreted protein PRY1"/>
    <property type="match status" value="1"/>
</dbReference>
<dbReference type="GO" id="GO:0005576">
    <property type="term" value="C:extracellular region"/>
    <property type="evidence" value="ECO:0007669"/>
    <property type="project" value="UniProtKB-SubCell"/>
</dbReference>
<dbReference type="Pfam" id="PF00188">
    <property type="entry name" value="CAP"/>
    <property type="match status" value="1"/>
</dbReference>
<dbReference type="AlphaFoldDB" id="A0A8H2VJN7"/>
<dbReference type="PRINTS" id="PR00837">
    <property type="entry name" value="V5TPXLIKE"/>
</dbReference>
<evidence type="ECO:0000256" key="5">
    <source>
        <dbReference type="ARBA" id="ARBA00023055"/>
    </source>
</evidence>
<dbReference type="Gene3D" id="3.40.33.10">
    <property type="entry name" value="CAP"/>
    <property type="match status" value="1"/>
</dbReference>
<reference evidence="9 10" key="1">
    <citation type="submission" date="2020-05" db="EMBL/GenBank/DDBJ databases">
        <authorList>
            <person name="Casaregola S."/>
            <person name="Devillers H."/>
            <person name="Grondin C."/>
        </authorList>
    </citation>
    <scope>NUCLEOTIDE SEQUENCE [LARGE SCALE GENOMIC DNA]</scope>
    <source>
        <strain evidence="9 10">CLIB 1767</strain>
    </source>
</reference>
<dbReference type="PROSITE" id="PS01009">
    <property type="entry name" value="CRISP_1"/>
    <property type="match status" value="1"/>
</dbReference>
<feature type="compositionally biased region" description="Polar residues" evidence="6">
    <location>
        <begin position="730"/>
        <end position="743"/>
    </location>
</feature>
<keyword evidence="10" id="KW-1185">Reference proteome</keyword>
<protein>
    <submittedName>
        <fullName evidence="9">Similar to Saccharomyces cerevisiae YJL078C PRY3 Cell wall protein with a role in mating efficiency</fullName>
    </submittedName>
</protein>
<evidence type="ECO:0000256" key="1">
    <source>
        <dbReference type="ARBA" id="ARBA00004613"/>
    </source>
</evidence>
<dbReference type="GeneID" id="64860045"/>
<evidence type="ECO:0000256" key="2">
    <source>
        <dbReference type="ARBA" id="ARBA00009923"/>
    </source>
</evidence>
<comment type="similarity">
    <text evidence="2">Belongs to the CRISP family.</text>
</comment>
<evidence type="ECO:0000313" key="9">
    <source>
        <dbReference type="EMBL" id="CAB4256939.1"/>
    </source>
</evidence>
<keyword evidence="3" id="KW-0964">Secreted</keyword>
<feature type="compositionally biased region" description="Low complexity" evidence="6">
    <location>
        <begin position="354"/>
        <end position="374"/>
    </location>
</feature>
<feature type="region of interest" description="Disordered" evidence="6">
    <location>
        <begin position="556"/>
        <end position="598"/>
    </location>
</feature>
<evidence type="ECO:0000313" key="10">
    <source>
        <dbReference type="Proteomes" id="UP000644660"/>
    </source>
</evidence>
<organism evidence="9 10">
    <name type="scientific">Maudiozyma barnettii</name>
    <dbReference type="NCBI Taxonomy" id="61262"/>
    <lineage>
        <taxon>Eukaryota</taxon>
        <taxon>Fungi</taxon>
        <taxon>Dikarya</taxon>
        <taxon>Ascomycota</taxon>
        <taxon>Saccharomycotina</taxon>
        <taxon>Saccharomycetes</taxon>
        <taxon>Saccharomycetales</taxon>
        <taxon>Saccharomycetaceae</taxon>
        <taxon>Maudiozyma</taxon>
    </lineage>
</organism>
<dbReference type="OrthoDB" id="337038at2759"/>
<sequence>MFLVILTLLFYTTRTYAFNASYALTPSLQQSVLDEHNRLRALHVDTPPLVWDDTLASFAQDWAAKYDCSGILVHSQEPYGENLAIGYTAIEATDAWYDEIQYYNYSDPQYSEKTGHFTQVVWKDSQKLGCAIRNCNNEWTFYFVCEYDPPGNYLGEFSFEVMPLISSLSSSTTGLSITSISTTTSSEPSYADISTLVSNSLATRSIDESVAVPTELAAEAQYATVKSNSILTSSSIQTTSVSNIITSSLSSLDMTISTSESQSVTSSSKSKLTTQNIISPIVSSASMLHSQIVASFKNSTLSNTESPSTISTISSSEPAVTSQTKSIQSSSLDPIITSTTSTSLSVSTHINVANSSTNENTSSTISTNLITSETQLSREPKLEGTSKVTTVSSTSSSSSGASSSSTVSDSLDARLFSLSSEETTLFSEDVVSQSSKINTTLKLEQSTIISSAALSLPTKETPFATSDNETIINTKLSLPTITSSSNVSSITHITTTLEPISTSVNLLFEHEVHSSFSPGTNSSSNTISTSKSISLISSSLNEIEDSTSTFSAHLSLSSKGPSKVSSSGITEVPSSSNNITSSTSVLSTSELPVNPTSTISSSVSVKNIVTETPLITPNVTSTNYILDDAEYSSGITSISSSESSNTVTQYIGILNFDNSSTTELSPSIITSSKSTLTESTTASISSSPVSSVSEISLNGTNIYSTTLPQDGSYSSARIVAGIEVGSSSVSTERNLPSASNSLDSIPKDIPISTTIPDDDASSTGSMANENHISSISQVIEIPMTTSLSKDVSHIITSEITQAQESEDPYTTTIRSGVAVAVSSTTTSRTTTITVNNNNNNDNDNSTSPILEDNNSQTSEVNLENIVSLGSLATKTGPYTTTSNIAVESAIEGQVLTTNIRKTHSSTISVQTEIIESYSGSPAQATNIISTYQGEANHLLEKNSFFYTIIIFIILF</sequence>
<feature type="domain" description="SCP" evidence="8">
    <location>
        <begin position="27"/>
        <end position="155"/>
    </location>
</feature>
<accession>A0A8H2VJN7</accession>
<keyword evidence="5" id="KW-0813">Transport</keyword>
<dbReference type="SMART" id="SM00198">
    <property type="entry name" value="SCP"/>
    <property type="match status" value="1"/>
</dbReference>
<feature type="region of interest" description="Disordered" evidence="6">
    <location>
        <begin position="301"/>
        <end position="332"/>
    </location>
</feature>
<dbReference type="Proteomes" id="UP000644660">
    <property type="component" value="Unassembled WGS sequence"/>
</dbReference>
<dbReference type="InterPro" id="IPR001283">
    <property type="entry name" value="CRISP-related"/>
</dbReference>